<proteinExistence type="predicted"/>
<sequence>MTGMRSGSKRRRRGSIPAAGGSDDDLISGLGDDVLLRVLELLRDARYAARTGALSRRWRGLWTRVPSLRFRFSSTTMEFDRAGRRWRPRPHGADGTRRFISFVSDALARRAQAADDDSAALEHLTISFVVYTDAVEQETSRELPQQCIQASQGWICCAMESRVKSFVLELSAPLRDCRRRTHISGVGRGGVSRKEQQQSMMNLSELPSNQKLETMHWNLVGASIQLPVTAVFTSLADLLLEGIEFPDDSGHLLARLLSPACCPHLQKLQLKDLRLPSELNELLVESSTLLELSCVGIHNFGLAQLELKTPILQVLRIEQGLYDCIPTLTICSPKLEEITFFEYQPKHINVVDGELSCVRRLKVHLYSHAIDEDYNYYNNNAIICLLRCCTSVTHLEVSLLITKAEYGVVADIIKGRIPHLPHLISLNVHISVLESHYLELHSFGVGLAAGILTQFSNLKYLRVHRFNDYVKKHESFCCDHLDYWKSHEMYLADIQEVEFSGLVGTDCEGWFMQRVLRHAKQLEKVTLRSGGMWNCHGDTYSFYEWKRDL</sequence>
<reference evidence="2 3" key="2">
    <citation type="submission" date="2024-10" db="EMBL/GenBank/DDBJ databases">
        <authorList>
            <person name="Ryan C."/>
        </authorList>
    </citation>
    <scope>NUCLEOTIDE SEQUENCE [LARGE SCALE GENOMIC DNA]</scope>
</reference>
<dbReference type="EMBL" id="OZ075141">
    <property type="protein sequence ID" value="CAL5030053.1"/>
    <property type="molecule type" value="Genomic_DNA"/>
</dbReference>
<dbReference type="InterPro" id="IPR036047">
    <property type="entry name" value="F-box-like_dom_sf"/>
</dbReference>
<dbReference type="SUPFAM" id="SSF52047">
    <property type="entry name" value="RNI-like"/>
    <property type="match status" value="1"/>
</dbReference>
<feature type="region of interest" description="Disordered" evidence="1">
    <location>
        <begin position="1"/>
        <end position="20"/>
    </location>
</feature>
<dbReference type="AlphaFoldDB" id="A0ABC9D2N4"/>
<evidence type="ECO:0000256" key="1">
    <source>
        <dbReference type="SAM" id="MobiDB-lite"/>
    </source>
</evidence>
<dbReference type="PANTHER" id="PTHR34709">
    <property type="entry name" value="OS10G0396666 PROTEIN"/>
    <property type="match status" value="1"/>
</dbReference>
<gene>
    <name evidence="2" type="ORF">URODEC1_LOCUS80729</name>
</gene>
<organism evidence="2 3">
    <name type="scientific">Urochloa decumbens</name>
    <dbReference type="NCBI Taxonomy" id="240449"/>
    <lineage>
        <taxon>Eukaryota</taxon>
        <taxon>Viridiplantae</taxon>
        <taxon>Streptophyta</taxon>
        <taxon>Embryophyta</taxon>
        <taxon>Tracheophyta</taxon>
        <taxon>Spermatophyta</taxon>
        <taxon>Magnoliopsida</taxon>
        <taxon>Liliopsida</taxon>
        <taxon>Poales</taxon>
        <taxon>Poaceae</taxon>
        <taxon>PACMAD clade</taxon>
        <taxon>Panicoideae</taxon>
        <taxon>Panicodae</taxon>
        <taxon>Paniceae</taxon>
        <taxon>Melinidinae</taxon>
        <taxon>Urochloa</taxon>
    </lineage>
</organism>
<protein>
    <submittedName>
        <fullName evidence="2">Uncharacterized protein</fullName>
    </submittedName>
</protein>
<dbReference type="InterPro" id="IPR055312">
    <property type="entry name" value="FBL15-like"/>
</dbReference>
<evidence type="ECO:0000313" key="3">
    <source>
        <dbReference type="Proteomes" id="UP001497457"/>
    </source>
</evidence>
<reference evidence="3" key="1">
    <citation type="submission" date="2024-06" db="EMBL/GenBank/DDBJ databases">
        <authorList>
            <person name="Ryan C."/>
        </authorList>
    </citation>
    <scope>NUCLEOTIDE SEQUENCE [LARGE SCALE GENOMIC DNA]</scope>
</reference>
<keyword evidence="3" id="KW-1185">Reference proteome</keyword>
<dbReference type="SUPFAM" id="SSF81383">
    <property type="entry name" value="F-box domain"/>
    <property type="match status" value="1"/>
</dbReference>
<evidence type="ECO:0000313" key="2">
    <source>
        <dbReference type="EMBL" id="CAL5030053.1"/>
    </source>
</evidence>
<accession>A0ABC9D2N4</accession>
<name>A0ABC9D2N4_9POAL</name>
<dbReference type="Proteomes" id="UP001497457">
    <property type="component" value="Chromosome 31b"/>
</dbReference>
<dbReference type="PANTHER" id="PTHR34709:SF28">
    <property type="entry name" value="OS08G0272601 PROTEIN"/>
    <property type="match status" value="1"/>
</dbReference>